<comment type="caution">
    <text evidence="9">The sequence shown here is derived from an EMBL/GenBank/DDBJ whole genome shotgun (WGS) entry which is preliminary data.</text>
</comment>
<evidence type="ECO:0000313" key="9">
    <source>
        <dbReference type="EMBL" id="KAG8229475.1"/>
    </source>
</evidence>
<proteinExistence type="inferred from homology"/>
<dbReference type="OrthoDB" id="419770at2759"/>
<dbReference type="PANTHER" id="PTHR13148">
    <property type="entry name" value="PER1-RELATED"/>
    <property type="match status" value="1"/>
</dbReference>
<dbReference type="EMBL" id="KZ308431">
    <property type="protein sequence ID" value="KAG8229475.1"/>
    <property type="molecule type" value="Genomic_DNA"/>
</dbReference>
<dbReference type="GO" id="GO:0006506">
    <property type="term" value="P:GPI anchor biosynthetic process"/>
    <property type="evidence" value="ECO:0007669"/>
    <property type="project" value="UniProtKB-KW"/>
</dbReference>
<dbReference type="GO" id="GO:0000139">
    <property type="term" value="C:Golgi membrane"/>
    <property type="evidence" value="ECO:0007669"/>
    <property type="project" value="UniProtKB-SubCell"/>
</dbReference>
<name>A0A8K0NYU5_LADFU</name>
<feature type="chain" id="PRO_5035490393" description="Post-GPI attachment to proteins factor 3" evidence="8">
    <location>
        <begin position="26"/>
        <end position="327"/>
    </location>
</feature>
<evidence type="ECO:0000256" key="6">
    <source>
        <dbReference type="ARBA" id="ARBA00022989"/>
    </source>
</evidence>
<keyword evidence="4 8" id="KW-0812">Transmembrane</keyword>
<evidence type="ECO:0000256" key="3">
    <source>
        <dbReference type="ARBA" id="ARBA00022502"/>
    </source>
</evidence>
<comment type="similarity">
    <text evidence="2 8">Belongs to the PGAP3 family.</text>
</comment>
<dbReference type="GO" id="GO:0016788">
    <property type="term" value="F:hydrolase activity, acting on ester bonds"/>
    <property type="evidence" value="ECO:0007669"/>
    <property type="project" value="TreeGrafter"/>
</dbReference>
<evidence type="ECO:0000313" key="10">
    <source>
        <dbReference type="Proteomes" id="UP000792457"/>
    </source>
</evidence>
<dbReference type="InterPro" id="IPR007217">
    <property type="entry name" value="Per1-like"/>
</dbReference>
<keyword evidence="3 8" id="KW-0337">GPI-anchor biosynthesis</keyword>
<feature type="transmembrane region" description="Helical" evidence="8">
    <location>
        <begin position="141"/>
        <end position="159"/>
    </location>
</feature>
<reference evidence="9" key="2">
    <citation type="submission" date="2017-10" db="EMBL/GenBank/DDBJ databases">
        <title>Ladona fulva Genome sequencing and assembly.</title>
        <authorList>
            <person name="Murali S."/>
            <person name="Richards S."/>
            <person name="Bandaranaike D."/>
            <person name="Bellair M."/>
            <person name="Blankenburg K."/>
            <person name="Chao H."/>
            <person name="Dinh H."/>
            <person name="Doddapaneni H."/>
            <person name="Dugan-Rocha S."/>
            <person name="Elkadiri S."/>
            <person name="Gnanaolivu R."/>
            <person name="Hernandez B."/>
            <person name="Skinner E."/>
            <person name="Javaid M."/>
            <person name="Lee S."/>
            <person name="Li M."/>
            <person name="Ming W."/>
            <person name="Munidasa M."/>
            <person name="Muniz J."/>
            <person name="Nguyen L."/>
            <person name="Hughes D."/>
            <person name="Osuji N."/>
            <person name="Pu L.-L."/>
            <person name="Puazo M."/>
            <person name="Qu C."/>
            <person name="Quiroz J."/>
            <person name="Raj R."/>
            <person name="Weissenberger G."/>
            <person name="Xin Y."/>
            <person name="Zou X."/>
            <person name="Han Y."/>
            <person name="Worley K."/>
            <person name="Muzny D."/>
            <person name="Gibbs R."/>
        </authorList>
    </citation>
    <scope>NUCLEOTIDE SEQUENCE</scope>
    <source>
        <strain evidence="9">Sampled in the wild</strain>
    </source>
</reference>
<dbReference type="Pfam" id="PF04080">
    <property type="entry name" value="Per1"/>
    <property type="match status" value="1"/>
</dbReference>
<feature type="transmembrane region" description="Helical" evidence="8">
    <location>
        <begin position="284"/>
        <end position="305"/>
    </location>
</feature>
<keyword evidence="10" id="KW-1185">Reference proteome</keyword>
<keyword evidence="7 8" id="KW-0472">Membrane</keyword>
<feature type="transmembrane region" description="Helical" evidence="8">
    <location>
        <begin position="171"/>
        <end position="189"/>
    </location>
</feature>
<evidence type="ECO:0000256" key="2">
    <source>
        <dbReference type="ARBA" id="ARBA00006387"/>
    </source>
</evidence>
<evidence type="ECO:0000256" key="7">
    <source>
        <dbReference type="ARBA" id="ARBA00023136"/>
    </source>
</evidence>
<accession>A0A8K0NYU5</accession>
<feature type="transmembrane region" description="Helical" evidence="8">
    <location>
        <begin position="201"/>
        <end position="221"/>
    </location>
</feature>
<keyword evidence="5 8" id="KW-0732">Signal</keyword>
<gene>
    <name evidence="9" type="ORF">J437_LFUL010356</name>
</gene>
<keyword evidence="8" id="KW-0333">Golgi apparatus</keyword>
<feature type="transmembrane region" description="Helical" evidence="8">
    <location>
        <begin position="227"/>
        <end position="249"/>
    </location>
</feature>
<comment type="subcellular location">
    <subcellularLocation>
        <location evidence="1">Endomembrane system</location>
        <topology evidence="1">Multi-pass membrane protein</topology>
    </subcellularLocation>
    <subcellularLocation>
        <location evidence="8">Golgi apparatus membrane</location>
        <topology evidence="8">Multi-pass membrane protein</topology>
    </subcellularLocation>
</comment>
<evidence type="ECO:0000256" key="8">
    <source>
        <dbReference type="RuleBase" id="RU365066"/>
    </source>
</evidence>
<reference evidence="9" key="1">
    <citation type="submission" date="2013-04" db="EMBL/GenBank/DDBJ databases">
        <authorList>
            <person name="Qu J."/>
            <person name="Murali S.C."/>
            <person name="Bandaranaike D."/>
            <person name="Bellair M."/>
            <person name="Blankenburg K."/>
            <person name="Chao H."/>
            <person name="Dinh H."/>
            <person name="Doddapaneni H."/>
            <person name="Downs B."/>
            <person name="Dugan-Rocha S."/>
            <person name="Elkadiri S."/>
            <person name="Gnanaolivu R.D."/>
            <person name="Hernandez B."/>
            <person name="Javaid M."/>
            <person name="Jayaseelan J.C."/>
            <person name="Lee S."/>
            <person name="Li M."/>
            <person name="Ming W."/>
            <person name="Munidasa M."/>
            <person name="Muniz J."/>
            <person name="Nguyen L."/>
            <person name="Ongeri F."/>
            <person name="Osuji N."/>
            <person name="Pu L.-L."/>
            <person name="Puazo M."/>
            <person name="Qu C."/>
            <person name="Quiroz J."/>
            <person name="Raj R."/>
            <person name="Weissenberger G."/>
            <person name="Xin Y."/>
            <person name="Zou X."/>
            <person name="Han Y."/>
            <person name="Richards S."/>
            <person name="Worley K."/>
            <person name="Muzny D."/>
            <person name="Gibbs R."/>
        </authorList>
    </citation>
    <scope>NUCLEOTIDE SEQUENCE</scope>
    <source>
        <strain evidence="9">Sampled in the wild</strain>
    </source>
</reference>
<dbReference type="GO" id="GO:0005789">
    <property type="term" value="C:endoplasmic reticulum membrane"/>
    <property type="evidence" value="ECO:0007669"/>
    <property type="project" value="TreeGrafter"/>
</dbReference>
<protein>
    <recommendedName>
        <fullName evidence="8">Post-GPI attachment to proteins factor 3</fullName>
    </recommendedName>
</protein>
<feature type="signal peptide" evidence="8">
    <location>
        <begin position="1"/>
        <end position="25"/>
    </location>
</feature>
<dbReference type="PANTHER" id="PTHR13148:SF0">
    <property type="entry name" value="POST-GPI ATTACHMENT TO PROTEINS FACTOR 3"/>
    <property type="match status" value="1"/>
</dbReference>
<comment type="caution">
    <text evidence="8">Lacks conserved residue(s) required for the propagation of feature annotation.</text>
</comment>
<dbReference type="Proteomes" id="UP000792457">
    <property type="component" value="Unassembled WGS sequence"/>
</dbReference>
<keyword evidence="6 8" id="KW-1133">Transmembrane helix</keyword>
<evidence type="ECO:0000256" key="1">
    <source>
        <dbReference type="ARBA" id="ARBA00004127"/>
    </source>
</evidence>
<feature type="transmembrane region" description="Helical" evidence="8">
    <location>
        <begin position="261"/>
        <end position="278"/>
    </location>
</feature>
<evidence type="ECO:0000256" key="5">
    <source>
        <dbReference type="ARBA" id="ARBA00022729"/>
    </source>
</evidence>
<evidence type="ECO:0000256" key="4">
    <source>
        <dbReference type="ARBA" id="ARBA00022692"/>
    </source>
</evidence>
<sequence length="327" mass="38165">MSLNYRKIIPHICIILIFILSETEASIGDDSPFYRNCVSVCVTANCSNGVNTYDWKASLPWSLFAWPCLEECRYNCMWVTVDSFLRRGWDIPQFHGRWPFVRIFGLQEPASVLFSILNFSSHMVMLQLFRKEVPKSAPMYWVWHFHSFVCMHAWFWSSIFHSWETPFTEKMDYFCAYSMVLCSLYVMGLRFFSAKFNFKTLLLTITCAVLFVHHVTYLSLVKFDYSYNMQANIIVGALNALGWLLWCAWPQSNVSSKSRKFCIISVLLAIASTALEVLDFPPVLWAVDAHALWHLSTAFLPLLWYRFLIMDCNSLCVAHLEEQKKLF</sequence>
<dbReference type="AlphaFoldDB" id="A0A8K0NYU5"/>
<comment type="function">
    <text evidence="8">Involved in the lipid remodeling steps of GPI-anchor maturation.</text>
</comment>
<organism evidence="9 10">
    <name type="scientific">Ladona fulva</name>
    <name type="common">Scarce chaser dragonfly</name>
    <name type="synonym">Libellula fulva</name>
    <dbReference type="NCBI Taxonomy" id="123851"/>
    <lineage>
        <taxon>Eukaryota</taxon>
        <taxon>Metazoa</taxon>
        <taxon>Ecdysozoa</taxon>
        <taxon>Arthropoda</taxon>
        <taxon>Hexapoda</taxon>
        <taxon>Insecta</taxon>
        <taxon>Pterygota</taxon>
        <taxon>Palaeoptera</taxon>
        <taxon>Odonata</taxon>
        <taxon>Epiprocta</taxon>
        <taxon>Anisoptera</taxon>
        <taxon>Libelluloidea</taxon>
        <taxon>Libellulidae</taxon>
        <taxon>Ladona</taxon>
    </lineage>
</organism>